<accession>A0A168CBI7</accession>
<feature type="transmembrane region" description="Helical" evidence="1">
    <location>
        <begin position="483"/>
        <end position="506"/>
    </location>
</feature>
<keyword evidence="3" id="KW-1185">Reference proteome</keyword>
<dbReference type="AlphaFoldDB" id="A0A168CBI7"/>
<dbReference type="EMBL" id="AZGZ01000003">
    <property type="protein sequence ID" value="KZZ96387.1"/>
    <property type="molecule type" value="Genomic_DNA"/>
</dbReference>
<evidence type="ECO:0000313" key="2">
    <source>
        <dbReference type="EMBL" id="KZZ96387.1"/>
    </source>
</evidence>
<keyword evidence="1" id="KW-1133">Transmembrane helix</keyword>
<keyword evidence="1" id="KW-0812">Transmembrane</keyword>
<dbReference type="VEuPathDB" id="FungiDB:AAP_01160"/>
<dbReference type="Pfam" id="PF11374">
    <property type="entry name" value="DUF3176"/>
    <property type="match status" value="1"/>
</dbReference>
<sequence>MASSDAEKFRSSVKSEAVGYSDEWRQGFWRRFPWTGMISLLVVILCLIFNIIILVVSNGMLVNKWGIQPSVLIAISTAIGNGLLRVAFVQGGMITWWRNAMSGCSITRLSQLWTMYNENPLLLFKKFHPVALATIAVLLAPTESPLFQRAQTVETKVHTSWKDLPVSIAQQIPQGYTGNIQARPNPTLTSMTDTFRSVYLAYANREPMYLETPGYDNANYTASVRAAGFKVKCKQHAVPRNFGWIYTLGHGVTATMDNVSDHITTGVHGPYTSVFKTELSWKPGQPSLINLTAMWKEDGGCVSQIQVKECTFETATLNYSVQVERGQVMLRDDLNALGMNDSSIVDTYDYKMVEMNDGSTLGGFYMVGKDLFTSVGMILQQGSSRVLSIDTNGTLVQQTAVNLANATTSVYNLEACNVTFRDPTYLIVSGFQEMMFRTSLAAANDTSRRLFKNDNQTLPVDLKQTSRVTLKESQAVFQLHPGFLGGAAAVSFTCLCVVAVTFWGWWTLGQKVTMNPIALSRAFGSPLLETDNPVEAERAKVKYGPDGVAVGADQTASEESGSLMRSASVRPRFTFVDE</sequence>
<dbReference type="PANTHER" id="PTHR37576">
    <property type="entry name" value="DEFECT AT LOW TEMPERATURE PROTEIN 1"/>
    <property type="match status" value="1"/>
</dbReference>
<feature type="transmembrane region" description="Helical" evidence="1">
    <location>
        <begin position="34"/>
        <end position="55"/>
    </location>
</feature>
<dbReference type="PANTHER" id="PTHR37576:SF2">
    <property type="entry name" value="DEFECT AT LOW TEMPERATURE PROTEIN 1"/>
    <property type="match status" value="1"/>
</dbReference>
<evidence type="ECO:0000256" key="1">
    <source>
        <dbReference type="SAM" id="Phobius"/>
    </source>
</evidence>
<proteinExistence type="predicted"/>
<keyword evidence="1" id="KW-0472">Membrane</keyword>
<dbReference type="Proteomes" id="UP000242877">
    <property type="component" value="Unassembled WGS sequence"/>
</dbReference>
<protein>
    <submittedName>
        <fullName evidence="2">Uncharacterized protein</fullName>
    </submittedName>
</protein>
<dbReference type="InterPro" id="IPR021514">
    <property type="entry name" value="DUF3176"/>
</dbReference>
<gene>
    <name evidence="2" type="ORF">AAP_01160</name>
</gene>
<name>A0A168CBI7_9EURO</name>
<organism evidence="2 3">
    <name type="scientific">Ascosphaera apis ARSEF 7405</name>
    <dbReference type="NCBI Taxonomy" id="392613"/>
    <lineage>
        <taxon>Eukaryota</taxon>
        <taxon>Fungi</taxon>
        <taxon>Dikarya</taxon>
        <taxon>Ascomycota</taxon>
        <taxon>Pezizomycotina</taxon>
        <taxon>Eurotiomycetes</taxon>
        <taxon>Eurotiomycetidae</taxon>
        <taxon>Onygenales</taxon>
        <taxon>Ascosphaeraceae</taxon>
        <taxon>Ascosphaera</taxon>
    </lineage>
</organism>
<evidence type="ECO:0000313" key="3">
    <source>
        <dbReference type="Proteomes" id="UP000242877"/>
    </source>
</evidence>
<feature type="transmembrane region" description="Helical" evidence="1">
    <location>
        <begin position="67"/>
        <end position="88"/>
    </location>
</feature>
<dbReference type="OrthoDB" id="5357734at2759"/>
<comment type="caution">
    <text evidence="2">The sequence shown here is derived from an EMBL/GenBank/DDBJ whole genome shotgun (WGS) entry which is preliminary data.</text>
</comment>
<reference evidence="2 3" key="1">
    <citation type="journal article" date="2016" name="Genome Biol. Evol.">
        <title>Divergent and convergent evolution of fungal pathogenicity.</title>
        <authorList>
            <person name="Shang Y."/>
            <person name="Xiao G."/>
            <person name="Zheng P."/>
            <person name="Cen K."/>
            <person name="Zhan S."/>
            <person name="Wang C."/>
        </authorList>
    </citation>
    <scope>NUCLEOTIDE SEQUENCE [LARGE SCALE GENOMIC DNA]</scope>
    <source>
        <strain evidence="2 3">ARSEF 7405</strain>
    </source>
</reference>